<dbReference type="Gene3D" id="2.60.120.700">
    <property type="entry name" value="Peptidase G1"/>
    <property type="match status" value="1"/>
</dbReference>
<evidence type="ECO:0008006" key="5">
    <source>
        <dbReference type="Google" id="ProtNLM"/>
    </source>
</evidence>
<feature type="chain" id="PRO_5004443666" description="Acid proteinase" evidence="2">
    <location>
        <begin position="20"/>
        <end position="272"/>
    </location>
</feature>
<dbReference type="EMBL" id="JH687403">
    <property type="protein sequence ID" value="EIM79525.1"/>
    <property type="molecule type" value="Genomic_DNA"/>
</dbReference>
<dbReference type="KEGG" id="shs:STEHIDRAFT_69274"/>
<evidence type="ECO:0000256" key="2">
    <source>
        <dbReference type="SAM" id="SignalP"/>
    </source>
</evidence>
<dbReference type="PRINTS" id="PR00977">
    <property type="entry name" value="SCYTLDPTASE"/>
</dbReference>
<evidence type="ECO:0000313" key="4">
    <source>
        <dbReference type="Proteomes" id="UP000053927"/>
    </source>
</evidence>
<dbReference type="eggNOG" id="ENOG502RJF6">
    <property type="taxonomic scope" value="Eukaryota"/>
</dbReference>
<dbReference type="RefSeq" id="XP_007311306.1">
    <property type="nucleotide sequence ID" value="XM_007311244.1"/>
</dbReference>
<proteinExistence type="predicted"/>
<dbReference type="PANTHER" id="PTHR37536:SF1">
    <property type="entry name" value="ASPERGILLOPEPSIN, PUTAITVE (AFU_ORTHOLOGUE AFUA_7G01200)"/>
    <property type="match status" value="1"/>
</dbReference>
<dbReference type="MEROPS" id="G01.002"/>
<accession>R7RXC6</accession>
<reference evidence="4" key="1">
    <citation type="journal article" date="2012" name="Science">
        <title>The Paleozoic origin of enzymatic lignin decomposition reconstructed from 31 fungal genomes.</title>
        <authorList>
            <person name="Floudas D."/>
            <person name="Binder M."/>
            <person name="Riley R."/>
            <person name="Barry K."/>
            <person name="Blanchette R.A."/>
            <person name="Henrissat B."/>
            <person name="Martinez A.T."/>
            <person name="Otillar R."/>
            <person name="Spatafora J.W."/>
            <person name="Yadav J.S."/>
            <person name="Aerts A."/>
            <person name="Benoit I."/>
            <person name="Boyd A."/>
            <person name="Carlson A."/>
            <person name="Copeland A."/>
            <person name="Coutinho P.M."/>
            <person name="de Vries R.P."/>
            <person name="Ferreira P."/>
            <person name="Findley K."/>
            <person name="Foster B."/>
            <person name="Gaskell J."/>
            <person name="Glotzer D."/>
            <person name="Gorecki P."/>
            <person name="Heitman J."/>
            <person name="Hesse C."/>
            <person name="Hori C."/>
            <person name="Igarashi K."/>
            <person name="Jurgens J.A."/>
            <person name="Kallen N."/>
            <person name="Kersten P."/>
            <person name="Kohler A."/>
            <person name="Kuees U."/>
            <person name="Kumar T.K.A."/>
            <person name="Kuo A."/>
            <person name="LaButti K."/>
            <person name="Larrondo L.F."/>
            <person name="Lindquist E."/>
            <person name="Ling A."/>
            <person name="Lombard V."/>
            <person name="Lucas S."/>
            <person name="Lundell T."/>
            <person name="Martin R."/>
            <person name="McLaughlin D.J."/>
            <person name="Morgenstern I."/>
            <person name="Morin E."/>
            <person name="Murat C."/>
            <person name="Nagy L.G."/>
            <person name="Nolan M."/>
            <person name="Ohm R.A."/>
            <person name="Patyshakuliyeva A."/>
            <person name="Rokas A."/>
            <person name="Ruiz-Duenas F.J."/>
            <person name="Sabat G."/>
            <person name="Salamov A."/>
            <person name="Samejima M."/>
            <person name="Schmutz J."/>
            <person name="Slot J.C."/>
            <person name="St John F."/>
            <person name="Stenlid J."/>
            <person name="Sun H."/>
            <person name="Sun S."/>
            <person name="Syed K."/>
            <person name="Tsang A."/>
            <person name="Wiebenga A."/>
            <person name="Young D."/>
            <person name="Pisabarro A."/>
            <person name="Eastwood D.C."/>
            <person name="Martin F."/>
            <person name="Cullen D."/>
            <person name="Grigoriev I.V."/>
            <person name="Hibbett D.S."/>
        </authorList>
    </citation>
    <scope>NUCLEOTIDE SEQUENCE [LARGE SCALE GENOMIC DNA]</scope>
    <source>
        <strain evidence="4">FP-91666</strain>
    </source>
</reference>
<keyword evidence="2" id="KW-0732">Signal</keyword>
<sequence length="272" mass="27525">MVFAATLLVQALLATAALAAPRNANSGLARRIAERRSGTRQSTPMVASEGPAALAAASSNVTHPQFSSNWAGAVLVEGANTFKGVTGTFVVPTPRVPSGGGSGTFAASAWVGIDGDTCGTAILQTGLDFTVSGGRVSYDAWFEYFPAFATDFTGITIEAGDTVTVTVAASSTTSGTATITNVSRGQTVSKALTSSAHLCQENAEWIVEDFEEGSSLVPFADFGTVTFTNAHATTSSGTTTPAGATIIDLEQNGEVLTSASAGSSSVTVTYTA</sequence>
<dbReference type="GeneID" id="18806523"/>
<dbReference type="Proteomes" id="UP000053927">
    <property type="component" value="Unassembled WGS sequence"/>
</dbReference>
<dbReference type="OMA" id="YEMYPAY"/>
<dbReference type="CDD" id="cd13426">
    <property type="entry name" value="Peptidase_G1"/>
    <property type="match status" value="1"/>
</dbReference>
<name>R7RXC6_STEHR</name>
<dbReference type="AlphaFoldDB" id="R7RXC6"/>
<feature type="signal peptide" evidence="2">
    <location>
        <begin position="1"/>
        <end position="19"/>
    </location>
</feature>
<dbReference type="GO" id="GO:0070007">
    <property type="term" value="F:glutamic-type endopeptidase activity"/>
    <property type="evidence" value="ECO:0007669"/>
    <property type="project" value="InterPro"/>
</dbReference>
<dbReference type="Pfam" id="PF01828">
    <property type="entry name" value="Peptidase_A4"/>
    <property type="match status" value="1"/>
</dbReference>
<dbReference type="InterPro" id="IPR013320">
    <property type="entry name" value="ConA-like_dom_sf"/>
</dbReference>
<protein>
    <recommendedName>
        <fullName evidence="5">Acid proteinase</fullName>
    </recommendedName>
</protein>
<organism evidence="3 4">
    <name type="scientific">Stereum hirsutum (strain FP-91666)</name>
    <name type="common">White-rot fungus</name>
    <dbReference type="NCBI Taxonomy" id="721885"/>
    <lineage>
        <taxon>Eukaryota</taxon>
        <taxon>Fungi</taxon>
        <taxon>Dikarya</taxon>
        <taxon>Basidiomycota</taxon>
        <taxon>Agaricomycotina</taxon>
        <taxon>Agaricomycetes</taxon>
        <taxon>Russulales</taxon>
        <taxon>Stereaceae</taxon>
        <taxon>Stereum</taxon>
    </lineage>
</organism>
<dbReference type="GO" id="GO:0006508">
    <property type="term" value="P:proteolysis"/>
    <property type="evidence" value="ECO:0007669"/>
    <property type="project" value="InterPro"/>
</dbReference>
<dbReference type="PANTHER" id="PTHR37536">
    <property type="entry name" value="PUTATIVE (AFU_ORTHOLOGUE AFUA_3G02970)-RELATED"/>
    <property type="match status" value="1"/>
</dbReference>
<dbReference type="InterPro" id="IPR000250">
    <property type="entry name" value="Peptidase_G1"/>
</dbReference>
<evidence type="ECO:0000313" key="3">
    <source>
        <dbReference type="EMBL" id="EIM79525.1"/>
    </source>
</evidence>
<dbReference type="SUPFAM" id="SSF49899">
    <property type="entry name" value="Concanavalin A-like lectins/glucanases"/>
    <property type="match status" value="1"/>
</dbReference>
<evidence type="ECO:0000256" key="1">
    <source>
        <dbReference type="PIRSR" id="PIRSR600250-50"/>
    </source>
</evidence>
<dbReference type="InterPro" id="IPR038656">
    <property type="entry name" value="Peptidase_G1_sf"/>
</dbReference>
<gene>
    <name evidence="3" type="ORF">STEHIDRAFT_69274</name>
</gene>
<keyword evidence="4" id="KW-1185">Reference proteome</keyword>
<dbReference type="OrthoDB" id="2862635at2759"/>
<feature type="active site" description="Proton acceptor" evidence="1">
    <location>
        <position position="208"/>
    </location>
</feature>